<comment type="caution">
    <text evidence="1">The sequence shown here is derived from an EMBL/GenBank/DDBJ whole genome shotgun (WGS) entry which is preliminary data.</text>
</comment>
<sequence length="119" mass="12784">MSQGSFQSEEDGGVAAQQAAIDLLPFFCDPAAGSEGCSIVCVIVAAEVLQRRAFAYAPVRWIFAVAEQHIPHRMIAVNSSRGACRFPEAKPVGDNLNSEHGIFGLRQFGELLKIGLPLL</sequence>
<dbReference type="EMBL" id="VSSQ01038326">
    <property type="protein sequence ID" value="MPM91227.1"/>
    <property type="molecule type" value="Genomic_DNA"/>
</dbReference>
<dbReference type="AlphaFoldDB" id="A0A645DPH8"/>
<accession>A0A645DPH8</accession>
<organism evidence="1">
    <name type="scientific">bioreactor metagenome</name>
    <dbReference type="NCBI Taxonomy" id="1076179"/>
    <lineage>
        <taxon>unclassified sequences</taxon>
        <taxon>metagenomes</taxon>
        <taxon>ecological metagenomes</taxon>
    </lineage>
</organism>
<proteinExistence type="predicted"/>
<name>A0A645DPH8_9ZZZZ</name>
<evidence type="ECO:0000313" key="1">
    <source>
        <dbReference type="EMBL" id="MPM91227.1"/>
    </source>
</evidence>
<protein>
    <submittedName>
        <fullName evidence="1">Uncharacterized protein</fullName>
    </submittedName>
</protein>
<reference evidence="1" key="1">
    <citation type="submission" date="2019-08" db="EMBL/GenBank/DDBJ databases">
        <authorList>
            <person name="Kucharzyk K."/>
            <person name="Murdoch R.W."/>
            <person name="Higgins S."/>
            <person name="Loffler F."/>
        </authorList>
    </citation>
    <scope>NUCLEOTIDE SEQUENCE</scope>
</reference>
<gene>
    <name evidence="1" type="ORF">SDC9_138354</name>
</gene>